<sequence>MLVNTLTVALVLSAASVFAQAPLVVNTPTDARQCENTLITISGGLGPYFLEIQRGNEVVESFQTGGTFIWNTNVPEGSQIVLQAIDADEHFVQSAAFVVQQGWARGGRVCGNVLDCV</sequence>
<dbReference type="OrthoDB" id="2803776at2759"/>
<dbReference type="OMA" id="TDARQCE"/>
<dbReference type="AlphaFoldDB" id="R7S7Y5"/>
<dbReference type="RefSeq" id="XP_008045008.1">
    <property type="nucleotide sequence ID" value="XM_008046817.1"/>
</dbReference>
<protein>
    <submittedName>
        <fullName evidence="2">Uncharacterized protein</fullName>
    </submittedName>
</protein>
<feature type="chain" id="PRO_5004455356" evidence="1">
    <location>
        <begin position="20"/>
        <end position="117"/>
    </location>
</feature>
<keyword evidence="3" id="KW-1185">Reference proteome</keyword>
<name>R7S7Y5_TRAVS</name>
<accession>R7S7Y5</accession>
<proteinExistence type="predicted"/>
<keyword evidence="1" id="KW-0732">Signal</keyword>
<organism evidence="2 3">
    <name type="scientific">Trametes versicolor (strain FP-101664)</name>
    <name type="common">White-rot fungus</name>
    <name type="synonym">Coriolus versicolor</name>
    <dbReference type="NCBI Taxonomy" id="717944"/>
    <lineage>
        <taxon>Eukaryota</taxon>
        <taxon>Fungi</taxon>
        <taxon>Dikarya</taxon>
        <taxon>Basidiomycota</taxon>
        <taxon>Agaricomycotina</taxon>
        <taxon>Agaricomycetes</taxon>
        <taxon>Polyporales</taxon>
        <taxon>Polyporaceae</taxon>
        <taxon>Trametes</taxon>
    </lineage>
</organism>
<feature type="signal peptide" evidence="1">
    <location>
        <begin position="1"/>
        <end position="19"/>
    </location>
</feature>
<dbReference type="KEGG" id="tvs:TRAVEDRAFT_24785"/>
<evidence type="ECO:0000313" key="2">
    <source>
        <dbReference type="EMBL" id="EIW52111.1"/>
    </source>
</evidence>
<gene>
    <name evidence="2" type="ORF">TRAVEDRAFT_24785</name>
</gene>
<evidence type="ECO:0000256" key="1">
    <source>
        <dbReference type="SAM" id="SignalP"/>
    </source>
</evidence>
<reference evidence="3" key="1">
    <citation type="journal article" date="2012" name="Science">
        <title>The Paleozoic origin of enzymatic lignin decomposition reconstructed from 31 fungal genomes.</title>
        <authorList>
            <person name="Floudas D."/>
            <person name="Binder M."/>
            <person name="Riley R."/>
            <person name="Barry K."/>
            <person name="Blanchette R.A."/>
            <person name="Henrissat B."/>
            <person name="Martinez A.T."/>
            <person name="Otillar R."/>
            <person name="Spatafora J.W."/>
            <person name="Yadav J.S."/>
            <person name="Aerts A."/>
            <person name="Benoit I."/>
            <person name="Boyd A."/>
            <person name="Carlson A."/>
            <person name="Copeland A."/>
            <person name="Coutinho P.M."/>
            <person name="de Vries R.P."/>
            <person name="Ferreira P."/>
            <person name="Findley K."/>
            <person name="Foster B."/>
            <person name="Gaskell J."/>
            <person name="Glotzer D."/>
            <person name="Gorecki P."/>
            <person name="Heitman J."/>
            <person name="Hesse C."/>
            <person name="Hori C."/>
            <person name="Igarashi K."/>
            <person name="Jurgens J.A."/>
            <person name="Kallen N."/>
            <person name="Kersten P."/>
            <person name="Kohler A."/>
            <person name="Kuees U."/>
            <person name="Kumar T.K.A."/>
            <person name="Kuo A."/>
            <person name="LaButti K."/>
            <person name="Larrondo L.F."/>
            <person name="Lindquist E."/>
            <person name="Ling A."/>
            <person name="Lombard V."/>
            <person name="Lucas S."/>
            <person name="Lundell T."/>
            <person name="Martin R."/>
            <person name="McLaughlin D.J."/>
            <person name="Morgenstern I."/>
            <person name="Morin E."/>
            <person name="Murat C."/>
            <person name="Nagy L.G."/>
            <person name="Nolan M."/>
            <person name="Ohm R.A."/>
            <person name="Patyshakuliyeva A."/>
            <person name="Rokas A."/>
            <person name="Ruiz-Duenas F.J."/>
            <person name="Sabat G."/>
            <person name="Salamov A."/>
            <person name="Samejima M."/>
            <person name="Schmutz J."/>
            <person name="Slot J.C."/>
            <person name="St John F."/>
            <person name="Stenlid J."/>
            <person name="Sun H."/>
            <person name="Sun S."/>
            <person name="Syed K."/>
            <person name="Tsang A."/>
            <person name="Wiebenga A."/>
            <person name="Young D."/>
            <person name="Pisabarro A."/>
            <person name="Eastwood D.C."/>
            <person name="Martin F."/>
            <person name="Cullen D."/>
            <person name="Grigoriev I.V."/>
            <person name="Hibbett D.S."/>
        </authorList>
    </citation>
    <scope>NUCLEOTIDE SEQUENCE [LARGE SCALE GENOMIC DNA]</scope>
    <source>
        <strain evidence="3">FP-101664</strain>
    </source>
</reference>
<evidence type="ECO:0000313" key="3">
    <source>
        <dbReference type="Proteomes" id="UP000054317"/>
    </source>
</evidence>
<dbReference type="EMBL" id="JH711797">
    <property type="protein sequence ID" value="EIW52111.1"/>
    <property type="molecule type" value="Genomic_DNA"/>
</dbReference>
<dbReference type="Proteomes" id="UP000054317">
    <property type="component" value="Unassembled WGS sequence"/>
</dbReference>
<dbReference type="GeneID" id="19412427"/>